<dbReference type="InterPro" id="IPR001254">
    <property type="entry name" value="Trypsin_dom"/>
</dbReference>
<dbReference type="GO" id="GO:0005576">
    <property type="term" value="C:extracellular region"/>
    <property type="evidence" value="ECO:0007669"/>
    <property type="project" value="UniProtKB-SubCell"/>
</dbReference>
<dbReference type="PANTHER" id="PTHR24260">
    <property type="match status" value="1"/>
</dbReference>
<comment type="similarity">
    <text evidence="9">Belongs to the peptidase S1 family. CLIP subfamily.</text>
</comment>
<dbReference type="Gene3D" id="2.40.10.10">
    <property type="entry name" value="Trypsin-like serine proteases"/>
    <property type="match status" value="10"/>
</dbReference>
<dbReference type="PROSITE" id="PS00134">
    <property type="entry name" value="TRYPSIN_HIS"/>
    <property type="match status" value="1"/>
</dbReference>
<evidence type="ECO:0000256" key="3">
    <source>
        <dbReference type="ARBA" id="ARBA00022670"/>
    </source>
</evidence>
<evidence type="ECO:0000256" key="9">
    <source>
        <dbReference type="ARBA" id="ARBA00024195"/>
    </source>
</evidence>
<protein>
    <recommendedName>
        <fullName evidence="10">Peptidase S1 domain-containing protein</fullName>
    </recommendedName>
</protein>
<keyword evidence="4" id="KW-0732">Signal</keyword>
<dbReference type="InterPro" id="IPR051333">
    <property type="entry name" value="CLIP_Serine_Protease"/>
</dbReference>
<feature type="domain" description="Peptidase S1" evidence="10">
    <location>
        <begin position="1709"/>
        <end position="1961"/>
    </location>
</feature>
<dbReference type="GO" id="GO:0006508">
    <property type="term" value="P:proteolysis"/>
    <property type="evidence" value="ECO:0007669"/>
    <property type="project" value="UniProtKB-KW"/>
</dbReference>
<keyword evidence="5" id="KW-0378">Hydrolase</keyword>
<dbReference type="EMBL" id="AXCN02001041">
    <property type="status" value="NOT_ANNOTATED_CDS"/>
    <property type="molecule type" value="Genomic_DNA"/>
</dbReference>
<dbReference type="SMART" id="SM00020">
    <property type="entry name" value="Tryp_SPc"/>
    <property type="match status" value="2"/>
</dbReference>
<dbReference type="InterPro" id="IPR001314">
    <property type="entry name" value="Peptidase_S1A"/>
</dbReference>
<dbReference type="STRING" id="69004.A0A182QIW1"/>
<evidence type="ECO:0000256" key="1">
    <source>
        <dbReference type="ARBA" id="ARBA00004613"/>
    </source>
</evidence>
<dbReference type="FunFam" id="2.40.10.10:FF:000146">
    <property type="entry name" value="Serine protease 53"/>
    <property type="match status" value="1"/>
</dbReference>
<evidence type="ECO:0000256" key="7">
    <source>
        <dbReference type="ARBA" id="ARBA00023145"/>
    </source>
</evidence>
<feature type="domain" description="Peptidase S1" evidence="10">
    <location>
        <begin position="1114"/>
        <end position="1365"/>
    </location>
</feature>
<reference evidence="12" key="1">
    <citation type="submission" date="2014-01" db="EMBL/GenBank/DDBJ databases">
        <title>The Genome Sequence of Anopheles farauti FAR1 (V2).</title>
        <authorList>
            <consortium name="The Broad Institute Genomics Platform"/>
            <person name="Neafsey D.E."/>
            <person name="Besansky N."/>
            <person name="Howell P."/>
            <person name="Walton C."/>
            <person name="Young S.K."/>
            <person name="Zeng Q."/>
            <person name="Gargeya S."/>
            <person name="Fitzgerald M."/>
            <person name="Haas B."/>
            <person name="Abouelleil A."/>
            <person name="Allen A.W."/>
            <person name="Alvarado L."/>
            <person name="Arachchi H.M."/>
            <person name="Berlin A.M."/>
            <person name="Chapman S.B."/>
            <person name="Gainer-Dewar J."/>
            <person name="Goldberg J."/>
            <person name="Griggs A."/>
            <person name="Gujja S."/>
            <person name="Hansen M."/>
            <person name="Howarth C."/>
            <person name="Imamovic A."/>
            <person name="Ireland A."/>
            <person name="Larimer J."/>
            <person name="McCowan C."/>
            <person name="Murphy C."/>
            <person name="Pearson M."/>
            <person name="Poon T.W."/>
            <person name="Priest M."/>
            <person name="Roberts A."/>
            <person name="Saif S."/>
            <person name="Shea T."/>
            <person name="Sisk P."/>
            <person name="Sykes S."/>
            <person name="Wortman J."/>
            <person name="Nusbaum C."/>
            <person name="Birren B."/>
        </authorList>
    </citation>
    <scope>NUCLEOTIDE SEQUENCE [LARGE SCALE GENOMIC DNA]</scope>
    <source>
        <strain evidence="12">FAR1</strain>
    </source>
</reference>
<evidence type="ECO:0000256" key="6">
    <source>
        <dbReference type="ARBA" id="ARBA00022825"/>
    </source>
</evidence>
<keyword evidence="12" id="KW-1185">Reference proteome</keyword>
<evidence type="ECO:0000256" key="2">
    <source>
        <dbReference type="ARBA" id="ARBA00022525"/>
    </source>
</evidence>
<keyword evidence="3" id="KW-0645">Protease</keyword>
<evidence type="ECO:0000256" key="8">
    <source>
        <dbReference type="ARBA" id="ARBA00023157"/>
    </source>
</evidence>
<feature type="domain" description="Peptidase S1" evidence="10">
    <location>
        <begin position="395"/>
        <end position="644"/>
    </location>
</feature>
<dbReference type="PRINTS" id="PR00722">
    <property type="entry name" value="CHYMOTRYPSIN"/>
</dbReference>
<evidence type="ECO:0000313" key="11">
    <source>
        <dbReference type="EnsemblMetazoa" id="AFAF011103-PA"/>
    </source>
</evidence>
<evidence type="ECO:0000256" key="4">
    <source>
        <dbReference type="ARBA" id="ARBA00022729"/>
    </source>
</evidence>
<evidence type="ECO:0000313" key="12">
    <source>
        <dbReference type="Proteomes" id="UP000075886"/>
    </source>
</evidence>
<dbReference type="GO" id="GO:0004252">
    <property type="term" value="F:serine-type endopeptidase activity"/>
    <property type="evidence" value="ECO:0007669"/>
    <property type="project" value="InterPro"/>
</dbReference>
<dbReference type="PANTHER" id="PTHR24260:SF136">
    <property type="entry name" value="GH08193P-RELATED"/>
    <property type="match status" value="1"/>
</dbReference>
<comment type="subcellular location">
    <subcellularLocation>
        <location evidence="1">Secreted</location>
    </subcellularLocation>
</comment>
<dbReference type="InterPro" id="IPR009003">
    <property type="entry name" value="Peptidase_S1_PA"/>
</dbReference>
<dbReference type="CDD" id="cd00190">
    <property type="entry name" value="Tryp_SPc"/>
    <property type="match status" value="2"/>
</dbReference>
<organism evidence="11 12">
    <name type="scientific">Anopheles farauti</name>
    <dbReference type="NCBI Taxonomy" id="69004"/>
    <lineage>
        <taxon>Eukaryota</taxon>
        <taxon>Metazoa</taxon>
        <taxon>Ecdysozoa</taxon>
        <taxon>Arthropoda</taxon>
        <taxon>Hexapoda</taxon>
        <taxon>Insecta</taxon>
        <taxon>Pterygota</taxon>
        <taxon>Neoptera</taxon>
        <taxon>Endopterygota</taxon>
        <taxon>Diptera</taxon>
        <taxon>Nematocera</taxon>
        <taxon>Culicoidea</taxon>
        <taxon>Culicidae</taxon>
        <taxon>Anophelinae</taxon>
        <taxon>Anopheles</taxon>
    </lineage>
</organism>
<sequence>MKAHVGRAAHCVYSASGVLPANRFLVHVGRIQLNDNSEHTQNHSVREVIVHPEFSRNSIINDIALLKLATIITMTKFVQPVCMWTMDDNQDLIVGKNGTIVGFGLTEADVVSNQLKQALVRVVDALTCIASNRAVFGTHLTTHMFCGKGQPGVSACNGDSGGGMYFEVGDKWYVRGIVSFTPLRPKTSLCDPAQHTAYTDVAKHFRWIEQYIDQRVLSFDTDILEVDYEEKLRLFNYNTCGIKSFTYVAGTVESTDCMKQYADRRVVLNLENKRICADIASKQDEQNCTTLVSGSPLQEMKLIGGTERYFLRGFELLGTACFARPPTVYSNADAYLDWILYNMRYNEPDSVETKSDTSANSSFEARWATLQQEPGKERLRLFNMSSCGVTKTINVNLGEITVYPWMVIIWGFENITDEEYKISAVGVLIHERYVLTSAHNLLTRNIWRSVVLGLYNLAIQVECGTDTCESYRTDVQDTDIKRIIGHPNYERDPLNNNIALVEMVDAANLTKPFIGLICMPFIEELFNTEPLDLIVTSNEFVILYGKKLKELSPTTCQRQLAQEGFLTSAKNIPFCAVDSNSREQSSFLLAAGSPLQASFRVEERERFFLRGINVRNNLTDELPYLPELFTNIGRFLDWILDNVQSDEDDSSNTNVTGPERINKPPIRNASKKHLFDFNTCGLSANGNADYPIPWMGNLSSNAPFLGKTQCSITLINCNLPIQRIPVRKVIIHPQYSDYSYSNDIALIELANRVDTSLPNVKPICLPILDEIRSYDKASLVSVSENEAATSYMITSLDDRYVASAECQKRWNGMMENYSIEKEKIRKVKSVYLIHNGIDAKEGHWPWHVAIFHQKPGKLEYACGGSILDETTVLTAAHCVYYANAAIAANLVSVQIGLLNLKDSNDYIQKHSVRQVILHPGYGSTSIIHDIALLKLATNITMTKFVQPVCLWTMDSNQELIVGKNGTIVGFGLTEEDVVSNQLKQALVGVVDALSCIASDRQVFGTHLTPDMFCGGGRTSVSACNGDSGGGMYFEVGGKWYVRGIVSFTPLRGNTRLCDPSKYTAFTDAAKYFGWIEQYIDQRVLSFETDVLDVDYEEKLALFNFKTCGVTSSALVGQGNGSWTLPWLGFVTSSATSDNIFNSRCVVTLVSDWYVVGPGHCFASDGVERSILLGGARESNQTQCFDRNGTSVCTYPTQTLQIERIITHPKYDSNDLANNIVLVELLRAADTTKPNVKPICIAVTPELRTNQMTNLSIASYNSLTQSFVSRAVRSSNTVDCMKQYDDLGLSISWKNMRFCAQTTSDDRASCKSLRSGAPLQELRSFSTTERYFLRGFELFGLGCSSQSPPVYNNIDPYLDWILYNMQYNMLEKAENVSSPSNASKQSLDARWAELLQQPGKQNLRLFNRETCGLTTTRNQNLGKTTVYPWVGFLQQAEHVDDEASTTKSLVVLISEWYALAPKRIVDFSAAWRMILLGKYNPKDPTNCYTGDCVITFQFVEIRNIIIPPKNYPRQMLALIELLEPANLKIPSISPICLPFMEQLHTSKPKELVILLNADNFGIASKKLTMVDYLNCQQRLLLANQLVTFDDGDFPCAIEAEKHRQVPLSSTLGVPLQQSVRFGGRTRFFLYGFDANEPDIFADLKYGPYLFGDIQLTDFTWVLENVQPKMYNASSLDSRTKEPTSGLVSLQSLRSASKSRLFNFDTCGINAVTNRPTIQYPMPWIGNVFSNAPFFNVSRCSVTLISDWYAVGPAYCFPDGETSEHSIVFGVGSGSSECADNERSPECGLPLQRIGVAKVTIHPQHNKSDYSNEIALVQLAQRVNTSLPNVKPICLPILDEVRSYDKSSLAMASTSEFNSNLLITAIDNRYIDLDECEKRWQGMAVRFSWDHSMICIITKRSRDDACVVVFTGASLHSVQQLNSRNRHFLRGFSTILTRGCSLYYPIIYLDTDVYLDWIVENMDEKLHSSDSSFDLREKLVFT</sequence>
<keyword evidence="6" id="KW-0720">Serine protease</keyword>
<dbReference type="SUPFAM" id="SSF50494">
    <property type="entry name" value="Trypsin-like serine proteases"/>
    <property type="match status" value="8"/>
</dbReference>
<dbReference type="EnsemblMetazoa" id="AFAF011103-RA">
    <property type="protein sequence ID" value="AFAF011103-PA"/>
    <property type="gene ID" value="AFAF011103"/>
</dbReference>
<reference evidence="11" key="2">
    <citation type="submission" date="2020-05" db="UniProtKB">
        <authorList>
            <consortium name="EnsemblMetazoa"/>
        </authorList>
    </citation>
    <scope>IDENTIFICATION</scope>
    <source>
        <strain evidence="11">FAR1</strain>
    </source>
</reference>
<evidence type="ECO:0000256" key="5">
    <source>
        <dbReference type="ARBA" id="ARBA00022801"/>
    </source>
</evidence>
<dbReference type="VEuPathDB" id="VectorBase:AFAF011103"/>
<feature type="domain" description="Peptidase S1" evidence="10">
    <location>
        <begin position="833"/>
        <end position="1080"/>
    </location>
</feature>
<proteinExistence type="inferred from homology"/>
<dbReference type="PROSITE" id="PS50240">
    <property type="entry name" value="TRYPSIN_DOM"/>
    <property type="match status" value="5"/>
</dbReference>
<keyword evidence="8" id="KW-1015">Disulfide bond</keyword>
<evidence type="ECO:0000259" key="10">
    <source>
        <dbReference type="PROSITE" id="PS50240"/>
    </source>
</evidence>
<keyword evidence="2" id="KW-0964">Secreted</keyword>
<dbReference type="InterPro" id="IPR043504">
    <property type="entry name" value="Peptidase_S1_PA_chymotrypsin"/>
</dbReference>
<accession>A0A182QIW1</accession>
<dbReference type="Pfam" id="PF00089">
    <property type="entry name" value="Trypsin"/>
    <property type="match status" value="6"/>
</dbReference>
<name>A0A182QIW1_9DIPT</name>
<dbReference type="InterPro" id="IPR018114">
    <property type="entry name" value="TRYPSIN_HIS"/>
</dbReference>
<dbReference type="Proteomes" id="UP000075886">
    <property type="component" value="Unassembled WGS sequence"/>
</dbReference>
<feature type="domain" description="Peptidase S1" evidence="10">
    <location>
        <begin position="1"/>
        <end position="213"/>
    </location>
</feature>
<keyword evidence="7" id="KW-0865">Zymogen</keyword>